<evidence type="ECO:0000313" key="2">
    <source>
        <dbReference type="Proteomes" id="UP000183832"/>
    </source>
</evidence>
<reference evidence="1 2" key="1">
    <citation type="submission" date="2015-04" db="EMBL/GenBank/DDBJ databases">
        <authorList>
            <person name="Syromyatnikov M.Y."/>
            <person name="Popov V.N."/>
        </authorList>
    </citation>
    <scope>NUCLEOTIDE SEQUENCE [LARGE SCALE GENOMIC DNA]</scope>
</reference>
<keyword evidence="2" id="KW-1185">Reference proteome</keyword>
<dbReference type="EMBL" id="CVRI01000075">
    <property type="protein sequence ID" value="CRL08496.1"/>
    <property type="molecule type" value="Genomic_DNA"/>
</dbReference>
<protein>
    <submittedName>
        <fullName evidence="1">CLUMA_CG021441, isoform A</fullName>
    </submittedName>
</protein>
<organism evidence="1 2">
    <name type="scientific">Clunio marinus</name>
    <dbReference type="NCBI Taxonomy" id="568069"/>
    <lineage>
        <taxon>Eukaryota</taxon>
        <taxon>Metazoa</taxon>
        <taxon>Ecdysozoa</taxon>
        <taxon>Arthropoda</taxon>
        <taxon>Hexapoda</taxon>
        <taxon>Insecta</taxon>
        <taxon>Pterygota</taxon>
        <taxon>Neoptera</taxon>
        <taxon>Endopterygota</taxon>
        <taxon>Diptera</taxon>
        <taxon>Nematocera</taxon>
        <taxon>Chironomoidea</taxon>
        <taxon>Chironomidae</taxon>
        <taxon>Clunio</taxon>
    </lineage>
</organism>
<accession>A0A1J1J7Y2</accession>
<dbReference type="Proteomes" id="UP000183832">
    <property type="component" value="Unassembled WGS sequence"/>
</dbReference>
<proteinExistence type="predicted"/>
<name>A0A1J1J7Y2_9DIPT</name>
<gene>
    <name evidence="1" type="ORF">CLUMA_CG021441</name>
</gene>
<evidence type="ECO:0000313" key="1">
    <source>
        <dbReference type="EMBL" id="CRL08496.1"/>
    </source>
</evidence>
<sequence length="78" mass="8821">MVDCAETCPEKNILTMTTVSKETTLNKKLFISQRLLSVQDPIQTQCKHILALILVQLQLEALQSIKSTFKLTTENESK</sequence>
<dbReference type="AlphaFoldDB" id="A0A1J1J7Y2"/>